<evidence type="ECO:0000256" key="11">
    <source>
        <dbReference type="ARBA" id="ARBA00022777"/>
    </source>
</evidence>
<dbReference type="Proteomes" id="UP001163152">
    <property type="component" value="Chromosome"/>
</dbReference>
<keyword evidence="7" id="KW-0997">Cell inner membrane</keyword>
<feature type="domain" description="Polysaccharide chain length determinant N-terminal" evidence="20">
    <location>
        <begin position="19"/>
        <end position="105"/>
    </location>
</feature>
<evidence type="ECO:0000313" key="23">
    <source>
        <dbReference type="Proteomes" id="UP001163152"/>
    </source>
</evidence>
<dbReference type="PANTHER" id="PTHR32309:SF13">
    <property type="entry name" value="FERRIC ENTEROBACTIN TRANSPORT PROTEIN FEPE"/>
    <property type="match status" value="1"/>
</dbReference>
<evidence type="ECO:0000256" key="9">
    <source>
        <dbReference type="ARBA" id="ARBA00022692"/>
    </source>
</evidence>
<comment type="subcellular location">
    <subcellularLocation>
        <location evidence="1">Cell inner membrane</location>
        <topology evidence="1">Multi-pass membrane protein</topology>
    </subcellularLocation>
</comment>
<dbReference type="GO" id="GO:0005886">
    <property type="term" value="C:plasma membrane"/>
    <property type="evidence" value="ECO:0007669"/>
    <property type="project" value="UniProtKB-SubCell"/>
</dbReference>
<dbReference type="AlphaFoldDB" id="A0A9E8Z8D6"/>
<feature type="transmembrane region" description="Helical" evidence="19">
    <location>
        <begin position="29"/>
        <end position="47"/>
    </location>
</feature>
<organism evidence="22 23">
    <name type="scientific">Thermocoleostomius sinensis A174</name>
    <dbReference type="NCBI Taxonomy" id="2016057"/>
    <lineage>
        <taxon>Bacteria</taxon>
        <taxon>Bacillati</taxon>
        <taxon>Cyanobacteriota</taxon>
        <taxon>Cyanophyceae</taxon>
        <taxon>Oculatellales</taxon>
        <taxon>Oculatellaceae</taxon>
        <taxon>Thermocoleostomius</taxon>
    </lineage>
</organism>
<dbReference type="InterPro" id="IPR027417">
    <property type="entry name" value="P-loop_NTPase"/>
</dbReference>
<dbReference type="PANTHER" id="PTHR32309">
    <property type="entry name" value="TYROSINE-PROTEIN KINASE"/>
    <property type="match status" value="1"/>
</dbReference>
<feature type="coiled-coil region" evidence="17">
    <location>
        <begin position="345"/>
        <end position="410"/>
    </location>
</feature>
<dbReference type="InterPro" id="IPR025669">
    <property type="entry name" value="AAA_dom"/>
</dbReference>
<name>A0A9E8Z8D6_9CYAN</name>
<feature type="coiled-coil region" evidence="17">
    <location>
        <begin position="212"/>
        <end position="246"/>
    </location>
</feature>
<reference evidence="22" key="1">
    <citation type="submission" date="2022-12" db="EMBL/GenBank/DDBJ databases">
        <title>Polyphasic identification of a Novel Hot-Spring Cyanobacterium Ocullathermofonsia sinensis gen nov. sp. nov. and Genomic Insights on its Adaptations to the Thermal Habitat.</title>
        <authorList>
            <person name="Daroch M."/>
            <person name="Tang J."/>
            <person name="Jiang Y."/>
        </authorList>
    </citation>
    <scope>NUCLEOTIDE SEQUENCE</scope>
    <source>
        <strain evidence="22">PKUAC-SCTA174</strain>
    </source>
</reference>
<feature type="region of interest" description="Disordered" evidence="18">
    <location>
        <begin position="710"/>
        <end position="732"/>
    </location>
</feature>
<dbReference type="CDD" id="cd05387">
    <property type="entry name" value="BY-kinase"/>
    <property type="match status" value="1"/>
</dbReference>
<protein>
    <recommendedName>
        <fullName evidence="5">non-specific protein-tyrosine kinase</fullName>
        <ecNumber evidence="5">2.7.10.2</ecNumber>
    </recommendedName>
</protein>
<dbReference type="Gene3D" id="3.40.50.300">
    <property type="entry name" value="P-loop containing nucleotide triphosphate hydrolases"/>
    <property type="match status" value="1"/>
</dbReference>
<evidence type="ECO:0000256" key="10">
    <source>
        <dbReference type="ARBA" id="ARBA00022741"/>
    </source>
</evidence>
<feature type="domain" description="AAA" evidence="21">
    <location>
        <begin position="549"/>
        <end position="663"/>
    </location>
</feature>
<dbReference type="GO" id="GO:0005524">
    <property type="term" value="F:ATP binding"/>
    <property type="evidence" value="ECO:0007669"/>
    <property type="project" value="UniProtKB-KW"/>
</dbReference>
<dbReference type="NCBIfam" id="TIGR01007">
    <property type="entry name" value="eps_fam"/>
    <property type="match status" value="1"/>
</dbReference>
<evidence type="ECO:0000256" key="4">
    <source>
        <dbReference type="ARBA" id="ARBA00008883"/>
    </source>
</evidence>
<dbReference type="Pfam" id="PF13614">
    <property type="entry name" value="AAA_31"/>
    <property type="match status" value="1"/>
</dbReference>
<dbReference type="EMBL" id="CP113797">
    <property type="protein sequence ID" value="WAL58375.1"/>
    <property type="molecule type" value="Genomic_DNA"/>
</dbReference>
<evidence type="ECO:0000256" key="3">
    <source>
        <dbReference type="ARBA" id="ARBA00007316"/>
    </source>
</evidence>
<comment type="similarity">
    <text evidence="4">Belongs to the etk/wzc family.</text>
</comment>
<dbReference type="Pfam" id="PF02706">
    <property type="entry name" value="Wzz"/>
    <property type="match status" value="1"/>
</dbReference>
<evidence type="ECO:0000256" key="8">
    <source>
        <dbReference type="ARBA" id="ARBA00022679"/>
    </source>
</evidence>
<comment type="similarity">
    <text evidence="3">Belongs to the CpsD/CapB family.</text>
</comment>
<keyword evidence="15" id="KW-0829">Tyrosine-protein kinase</keyword>
<sequence>MVADHHFHSTNEAEFGYGQLLAIAWRRRFWFLATFSTVVIAAGFVTVRTEPTYESSMQLLVEPNYQAREKLTEVEGQSQTSEQDYATQLNLMRSSRFFEAVIDDLAAKYPDLSIGHVRGSLQLSQLVEDETNTRIFEVVYTDNDPIKTQQILESLKTAYQNYNLEQQEARLTQGLAFIDEQLATVRRSLNSSQGELEQFRQGENLIDPAREAERISEALGQVKRQQESLQAQYADVNNRSMELQRQLSLRPQEALIVSRLSQSSLFQTLLGELQATEVELSKQRAIYTDSAPEVQVLLDQRQEQLGLLQQEIQRILGSDASQLPSRALLSQGRLSQIDLQLANQLVDAQTTIEGLEAQLRSLSTTEQQLRAELNQFPRLLAQNDRLQPEAETTQKILQQLLEDREKLSAELAGGGFNWQVVEPPQEGEKIAPNPRQNILLGAVVGIFLGGVAAFLREAADRVVHTSEDLKKQAALPLLGSLPEFLPKPNRFPIQLPLMPAQSSSSVTEQAMQWQPFRESLDLIYKNIQLLHESERSRSLVVTSALPDEGKSTLIIGLALSAARSSERVLVIDADLRQPVLHERLNVSNQYGLSTLLETARGPFLPQSVTLSDASFDLLPAGPEPIDPVRLLNSQRFKTMLRFLQNRYDLILIDTPPVLGMVDAMQAASVCHGIVMVGRLDRVTQEELKQAAAMLSSLNVLGIVANGGKRTPFSDSQNANRNHRAGDQDISAA</sequence>
<dbReference type="InterPro" id="IPR050445">
    <property type="entry name" value="Bact_polysacc_biosynth/exp"/>
</dbReference>
<evidence type="ECO:0000313" key="22">
    <source>
        <dbReference type="EMBL" id="WAL58375.1"/>
    </source>
</evidence>
<proteinExistence type="inferred from homology"/>
<keyword evidence="6" id="KW-1003">Cell membrane</keyword>
<keyword evidence="8" id="KW-0808">Transferase</keyword>
<evidence type="ECO:0000256" key="18">
    <source>
        <dbReference type="SAM" id="MobiDB-lite"/>
    </source>
</evidence>
<evidence type="ECO:0000256" key="15">
    <source>
        <dbReference type="ARBA" id="ARBA00023137"/>
    </source>
</evidence>
<evidence type="ECO:0000256" key="14">
    <source>
        <dbReference type="ARBA" id="ARBA00023136"/>
    </source>
</evidence>
<evidence type="ECO:0000256" key="2">
    <source>
        <dbReference type="ARBA" id="ARBA00006683"/>
    </source>
</evidence>
<keyword evidence="23" id="KW-1185">Reference proteome</keyword>
<evidence type="ECO:0000259" key="20">
    <source>
        <dbReference type="Pfam" id="PF02706"/>
    </source>
</evidence>
<evidence type="ECO:0000256" key="19">
    <source>
        <dbReference type="SAM" id="Phobius"/>
    </source>
</evidence>
<keyword evidence="9 19" id="KW-0812">Transmembrane</keyword>
<keyword evidence="12" id="KW-0067">ATP-binding</keyword>
<accession>A0A9E8Z8D6</accession>
<evidence type="ECO:0000256" key="7">
    <source>
        <dbReference type="ARBA" id="ARBA00022519"/>
    </source>
</evidence>
<evidence type="ECO:0000256" key="1">
    <source>
        <dbReference type="ARBA" id="ARBA00004429"/>
    </source>
</evidence>
<keyword evidence="13 19" id="KW-1133">Transmembrane helix</keyword>
<comment type="catalytic activity">
    <reaction evidence="16">
        <text>L-tyrosyl-[protein] + ATP = O-phospho-L-tyrosyl-[protein] + ADP + H(+)</text>
        <dbReference type="Rhea" id="RHEA:10596"/>
        <dbReference type="Rhea" id="RHEA-COMP:10136"/>
        <dbReference type="Rhea" id="RHEA-COMP:20101"/>
        <dbReference type="ChEBI" id="CHEBI:15378"/>
        <dbReference type="ChEBI" id="CHEBI:30616"/>
        <dbReference type="ChEBI" id="CHEBI:46858"/>
        <dbReference type="ChEBI" id="CHEBI:61978"/>
        <dbReference type="ChEBI" id="CHEBI:456216"/>
        <dbReference type="EC" id="2.7.10.2"/>
    </reaction>
</comment>
<dbReference type="InterPro" id="IPR003856">
    <property type="entry name" value="LPS_length_determ_N"/>
</dbReference>
<keyword evidence="17" id="KW-0175">Coiled coil</keyword>
<dbReference type="KEGG" id="tsin:OXH18_14410"/>
<evidence type="ECO:0000256" key="6">
    <source>
        <dbReference type="ARBA" id="ARBA00022475"/>
    </source>
</evidence>
<evidence type="ECO:0000256" key="5">
    <source>
        <dbReference type="ARBA" id="ARBA00011903"/>
    </source>
</evidence>
<comment type="similarity">
    <text evidence="2">Belongs to the CpsC/CapA family.</text>
</comment>
<evidence type="ECO:0000256" key="12">
    <source>
        <dbReference type="ARBA" id="ARBA00022840"/>
    </source>
</evidence>
<gene>
    <name evidence="22" type="ORF">OXH18_14410</name>
</gene>
<evidence type="ECO:0000256" key="13">
    <source>
        <dbReference type="ARBA" id="ARBA00022989"/>
    </source>
</evidence>
<dbReference type="GO" id="GO:0004715">
    <property type="term" value="F:non-membrane spanning protein tyrosine kinase activity"/>
    <property type="evidence" value="ECO:0007669"/>
    <property type="project" value="UniProtKB-EC"/>
</dbReference>
<evidence type="ECO:0000256" key="16">
    <source>
        <dbReference type="ARBA" id="ARBA00051245"/>
    </source>
</evidence>
<keyword evidence="11" id="KW-0418">Kinase</keyword>
<dbReference type="RefSeq" id="WP_268607790.1">
    <property type="nucleotide sequence ID" value="NZ_CP113797.1"/>
</dbReference>
<dbReference type="InterPro" id="IPR005702">
    <property type="entry name" value="Wzc-like_C"/>
</dbReference>
<keyword evidence="14 19" id="KW-0472">Membrane</keyword>
<keyword evidence="10" id="KW-0547">Nucleotide-binding</keyword>
<evidence type="ECO:0000259" key="21">
    <source>
        <dbReference type="Pfam" id="PF13614"/>
    </source>
</evidence>
<dbReference type="EC" id="2.7.10.2" evidence="5"/>
<evidence type="ECO:0000256" key="17">
    <source>
        <dbReference type="SAM" id="Coils"/>
    </source>
</evidence>
<dbReference type="SUPFAM" id="SSF52540">
    <property type="entry name" value="P-loop containing nucleoside triphosphate hydrolases"/>
    <property type="match status" value="1"/>
</dbReference>